<keyword evidence="5" id="KW-0690">Ribosome biogenesis</keyword>
<feature type="domain" description="Ribosome-assembly protein 3 C-terminal" evidence="8">
    <location>
        <begin position="16"/>
        <end position="61"/>
    </location>
</feature>
<reference evidence="10" key="1">
    <citation type="submission" date="2019-06" db="EMBL/GenBank/DDBJ databases">
        <authorList>
            <person name="Broberg M."/>
        </authorList>
    </citation>
    <scope>NUCLEOTIDE SEQUENCE [LARGE SCALE GENOMIC DNA]</scope>
</reference>
<dbReference type="AlphaFoldDB" id="A0A9N9Z752"/>
<proteinExistence type="inferred from homology"/>
<dbReference type="GO" id="GO:0030687">
    <property type="term" value="C:preribosome, large subunit precursor"/>
    <property type="evidence" value="ECO:0007669"/>
    <property type="project" value="TreeGrafter"/>
</dbReference>
<dbReference type="InterPro" id="IPR028217">
    <property type="entry name" value="Rsa3_C"/>
</dbReference>
<comment type="caution">
    <text evidence="9">The sequence shown here is derived from an EMBL/GenBank/DDBJ whole genome shotgun (WGS) entry which is preliminary data.</text>
</comment>
<keyword evidence="7" id="KW-0687">Ribonucleoprotein</keyword>
<evidence type="ECO:0000313" key="10">
    <source>
        <dbReference type="Proteomes" id="UP000775872"/>
    </source>
</evidence>
<evidence type="ECO:0000259" key="8">
    <source>
        <dbReference type="Pfam" id="PF14615"/>
    </source>
</evidence>
<evidence type="ECO:0000256" key="3">
    <source>
        <dbReference type="ARBA" id="ARBA00006256"/>
    </source>
</evidence>
<evidence type="ECO:0000256" key="4">
    <source>
        <dbReference type="ARBA" id="ARBA00015339"/>
    </source>
</evidence>
<evidence type="ECO:0000313" key="9">
    <source>
        <dbReference type="EMBL" id="CAH0050099.1"/>
    </source>
</evidence>
<reference evidence="9 10" key="2">
    <citation type="submission" date="2021-10" db="EMBL/GenBank/DDBJ databases">
        <authorList>
            <person name="Piombo E."/>
        </authorList>
    </citation>
    <scope>NUCLEOTIDE SEQUENCE [LARGE SCALE GENOMIC DNA]</scope>
</reference>
<evidence type="ECO:0000256" key="1">
    <source>
        <dbReference type="ARBA" id="ARBA00003035"/>
    </source>
</evidence>
<dbReference type="GO" id="GO:0005730">
    <property type="term" value="C:nucleolus"/>
    <property type="evidence" value="ECO:0007669"/>
    <property type="project" value="UniProtKB-SubCell"/>
</dbReference>
<protein>
    <recommendedName>
        <fullName evidence="4">Ribosome assembly protein 3</fullName>
    </recommendedName>
</protein>
<name>A0A9N9Z752_9HYPO</name>
<evidence type="ECO:0000256" key="2">
    <source>
        <dbReference type="ARBA" id="ARBA00004604"/>
    </source>
</evidence>
<evidence type="ECO:0000256" key="6">
    <source>
        <dbReference type="ARBA" id="ARBA00023242"/>
    </source>
</evidence>
<evidence type="ECO:0000256" key="5">
    <source>
        <dbReference type="ARBA" id="ARBA00022517"/>
    </source>
</evidence>
<dbReference type="OrthoDB" id="69550at2759"/>
<dbReference type="InterPro" id="IPR051898">
    <property type="entry name" value="Ribosome_Assembly_3"/>
</dbReference>
<dbReference type="PANTHER" id="PTHR28127">
    <property type="entry name" value="RIBOSOME ASSEMBLY PROTEIN 3"/>
    <property type="match status" value="1"/>
</dbReference>
<dbReference type="GO" id="GO:0000027">
    <property type="term" value="P:ribosomal large subunit assembly"/>
    <property type="evidence" value="ECO:0007669"/>
    <property type="project" value="TreeGrafter"/>
</dbReference>
<keyword evidence="6" id="KW-0539">Nucleus</keyword>
<comment type="function">
    <text evidence="1">Required for efficient biogenesis of the 60S ribosomal subunit.</text>
</comment>
<comment type="similarity">
    <text evidence="3">Belongs to the RSA3 family.</text>
</comment>
<dbReference type="Pfam" id="PF14615">
    <property type="entry name" value="Rsa3"/>
    <property type="match status" value="1"/>
</dbReference>
<dbReference type="PANTHER" id="PTHR28127:SF1">
    <property type="entry name" value="RIBOSOME ASSEMBLY PROTEIN 3"/>
    <property type="match status" value="1"/>
</dbReference>
<accession>A0A9N9Z752</accession>
<dbReference type="EMBL" id="CABFOC020000035">
    <property type="protein sequence ID" value="CAH0050099.1"/>
    <property type="molecule type" value="Genomic_DNA"/>
</dbReference>
<organism evidence="9 10">
    <name type="scientific">Clonostachys solani</name>
    <dbReference type="NCBI Taxonomy" id="160281"/>
    <lineage>
        <taxon>Eukaryota</taxon>
        <taxon>Fungi</taxon>
        <taxon>Dikarya</taxon>
        <taxon>Ascomycota</taxon>
        <taxon>Pezizomycotina</taxon>
        <taxon>Sordariomycetes</taxon>
        <taxon>Hypocreomycetidae</taxon>
        <taxon>Hypocreales</taxon>
        <taxon>Bionectriaceae</taxon>
        <taxon>Clonostachys</taxon>
    </lineage>
</organism>
<evidence type="ECO:0000256" key="7">
    <source>
        <dbReference type="ARBA" id="ARBA00023274"/>
    </source>
</evidence>
<comment type="subcellular location">
    <subcellularLocation>
        <location evidence="2">Nucleus</location>
        <location evidence="2">Nucleolus</location>
    </subcellularLocation>
</comment>
<dbReference type="Proteomes" id="UP000775872">
    <property type="component" value="Unassembled WGS sequence"/>
</dbReference>
<keyword evidence="10" id="KW-1185">Reference proteome</keyword>
<gene>
    <name evidence="9" type="ORF">CSOL1703_00002066</name>
</gene>
<sequence length="77" mass="8669">MSSQQQKADKATEAEFGSYYLQRTTQELAEDLDKVRNADDFKAESVPFLVRALQQGAVQFSPDDQKRTVSAVKQKEA</sequence>